<dbReference type="Proteomes" id="UP000621856">
    <property type="component" value="Unassembled WGS sequence"/>
</dbReference>
<protein>
    <submittedName>
        <fullName evidence="2">Uncharacterized protein</fullName>
    </submittedName>
</protein>
<reference evidence="3 5" key="2">
    <citation type="submission" date="2020-02" db="EMBL/GenBank/DDBJ databases">
        <title>Genome sequence of Parvularcula flava strain NH6-79.</title>
        <authorList>
            <person name="Abdul Karim M.H."/>
            <person name="Lam M.Q."/>
            <person name="Chen S.J."/>
            <person name="Yahya A."/>
            <person name="Shahir S."/>
            <person name="Shamsir M.S."/>
            <person name="Chong C.S."/>
        </authorList>
    </citation>
    <scope>NUCLEOTIDE SEQUENCE [LARGE SCALE GENOMIC DNA]</scope>
    <source>
        <strain evidence="3 5">NH6-79</strain>
    </source>
</reference>
<evidence type="ECO:0000313" key="4">
    <source>
        <dbReference type="Proteomes" id="UP000621856"/>
    </source>
</evidence>
<reference evidence="2" key="1">
    <citation type="journal article" date="2014" name="Int. J. Syst. Evol. Microbiol.">
        <title>Complete genome sequence of Corynebacterium casei LMG S-19264T (=DSM 44701T), isolated from a smear-ripened cheese.</title>
        <authorList>
            <consortium name="US DOE Joint Genome Institute (JGI-PGF)"/>
            <person name="Walter F."/>
            <person name="Albersmeier A."/>
            <person name="Kalinowski J."/>
            <person name="Ruckert C."/>
        </authorList>
    </citation>
    <scope>NUCLEOTIDE SEQUENCE</scope>
    <source>
        <strain evidence="2">CGMCC 1.14984</strain>
    </source>
</reference>
<keyword evidence="1" id="KW-0812">Transmembrane</keyword>
<evidence type="ECO:0000313" key="5">
    <source>
        <dbReference type="Proteomes" id="UP000818603"/>
    </source>
</evidence>
<feature type="transmembrane region" description="Helical" evidence="1">
    <location>
        <begin position="39"/>
        <end position="59"/>
    </location>
</feature>
<gene>
    <name evidence="3" type="ORF">FF098_003385</name>
    <name evidence="2" type="ORF">GCM10011355_06850</name>
</gene>
<keyword evidence="1" id="KW-1133">Transmembrane helix</keyword>
<dbReference type="EMBL" id="VCJR02000001">
    <property type="protein sequence ID" value="NHK26951.1"/>
    <property type="molecule type" value="Genomic_DNA"/>
</dbReference>
<evidence type="ECO:0000313" key="3">
    <source>
        <dbReference type="EMBL" id="NHK26951.1"/>
    </source>
</evidence>
<evidence type="ECO:0000256" key="1">
    <source>
        <dbReference type="SAM" id="Phobius"/>
    </source>
</evidence>
<name>A0A8J3EQ47_9PROT</name>
<reference evidence="2" key="3">
    <citation type="submission" date="2020-09" db="EMBL/GenBank/DDBJ databases">
        <authorList>
            <person name="Sun Q."/>
            <person name="Zhou Y."/>
        </authorList>
    </citation>
    <scope>NUCLEOTIDE SEQUENCE</scope>
    <source>
        <strain evidence="2">CGMCC 1.14984</strain>
    </source>
</reference>
<organism evidence="2 4">
    <name type="scientific">Aquisalinus luteolus</name>
    <dbReference type="NCBI Taxonomy" id="1566827"/>
    <lineage>
        <taxon>Bacteria</taxon>
        <taxon>Pseudomonadati</taxon>
        <taxon>Pseudomonadota</taxon>
        <taxon>Alphaproteobacteria</taxon>
        <taxon>Parvularculales</taxon>
        <taxon>Parvularculaceae</taxon>
        <taxon>Aquisalinus</taxon>
    </lineage>
</organism>
<keyword evidence="1" id="KW-0472">Membrane</keyword>
<proteinExistence type="predicted"/>
<feature type="transmembrane region" description="Helical" evidence="1">
    <location>
        <begin position="6"/>
        <end position="27"/>
    </location>
</feature>
<sequence>MSWDEILIIALACSAGMIAGLVLGWLVSPLAGAKAKKSVGGIMVIAGAIAGYAFLPSVISPFVQPRLDQYAGEAAGETAAAAIVTPEIPEEVVSDAVEDAMTGLNDPFFDAVLEREPNRSAQIRTRLAAAYRRGGEDALLASLMEADQEILQSAFPYYMARAQASDLISAVEQIRVVIATLSDNDPMTCHTWLYGGMLGEPFDFNRYLAAIGPATHMEMQTRLGAVVRGASDILPDYDETHAMIVLDEVRVVLNNQLGDEKVGLIMATQQPGNENDARLACDASGDYYDLILQDTKAVDVLRHRYSGGHEFL</sequence>
<dbReference type="EMBL" id="BMGZ01000001">
    <property type="protein sequence ID" value="GGH93908.1"/>
    <property type="molecule type" value="Genomic_DNA"/>
</dbReference>
<evidence type="ECO:0000313" key="2">
    <source>
        <dbReference type="EMBL" id="GGH93908.1"/>
    </source>
</evidence>
<comment type="caution">
    <text evidence="2">The sequence shown here is derived from an EMBL/GenBank/DDBJ whole genome shotgun (WGS) entry which is preliminary data.</text>
</comment>
<dbReference type="AlphaFoldDB" id="A0A8J3EQ47"/>
<accession>A0A8J3EQ47</accession>
<dbReference type="RefSeq" id="WP_155137389.1">
    <property type="nucleotide sequence ID" value="NZ_BMGZ01000001.1"/>
</dbReference>
<keyword evidence="5" id="KW-1185">Reference proteome</keyword>
<dbReference type="Proteomes" id="UP000818603">
    <property type="component" value="Unassembled WGS sequence"/>
</dbReference>